<keyword evidence="10" id="KW-1185">Reference proteome</keyword>
<dbReference type="PANTHER" id="PTHR11080:SF2">
    <property type="entry name" value="LD05707P"/>
    <property type="match status" value="1"/>
</dbReference>
<keyword evidence="3" id="KW-0479">Metal-binding</keyword>
<keyword evidence="4 9" id="KW-0378">Hydrolase</keyword>
<dbReference type="InterPro" id="IPR000868">
    <property type="entry name" value="Isochorismatase-like_dom"/>
</dbReference>
<dbReference type="RefSeq" id="WP_214169721.1">
    <property type="nucleotide sequence ID" value="NZ_JAHCVJ010000001.1"/>
</dbReference>
<dbReference type="GO" id="GO:0046872">
    <property type="term" value="F:metal ion binding"/>
    <property type="evidence" value="ECO:0007669"/>
    <property type="project" value="UniProtKB-KW"/>
</dbReference>
<dbReference type="Gene3D" id="3.40.50.850">
    <property type="entry name" value="Isochorismatase-like"/>
    <property type="match status" value="1"/>
</dbReference>
<comment type="pathway">
    <text evidence="5">Cofactor biosynthesis; nicotinate biosynthesis; nicotinate from nicotinamide: step 1/1.</text>
</comment>
<evidence type="ECO:0000256" key="2">
    <source>
        <dbReference type="ARBA" id="ARBA00022642"/>
    </source>
</evidence>
<evidence type="ECO:0000256" key="5">
    <source>
        <dbReference type="ARBA" id="ARBA00037900"/>
    </source>
</evidence>
<feature type="domain" description="Isochorismatase-like" evidence="8">
    <location>
        <begin position="5"/>
        <end position="192"/>
    </location>
</feature>
<keyword evidence="2" id="KW-0662">Pyridine nucleotide biosynthesis</keyword>
<comment type="caution">
    <text evidence="9">The sequence shown here is derived from an EMBL/GenBank/DDBJ whole genome shotgun (WGS) entry which is preliminary data.</text>
</comment>
<organism evidence="9 10">
    <name type="scientific">Geoanaerobacter pelophilus</name>
    <dbReference type="NCBI Taxonomy" id="60036"/>
    <lineage>
        <taxon>Bacteria</taxon>
        <taxon>Pseudomonadati</taxon>
        <taxon>Thermodesulfobacteriota</taxon>
        <taxon>Desulfuromonadia</taxon>
        <taxon>Geobacterales</taxon>
        <taxon>Geobacteraceae</taxon>
        <taxon>Geoanaerobacter</taxon>
    </lineage>
</organism>
<gene>
    <name evidence="9" type="primary">pncA</name>
    <name evidence="9" type="ORF">KI809_01380</name>
</gene>
<dbReference type="AlphaFoldDB" id="A0AAW4L6Q5"/>
<sequence length="195" mass="20889">MDKHSALLIVDVQNDFCPGGALAVAQGDQIIPAVNRAITSFSSQGLPIIASRDWHPEKTSHFRDYGGIWPPHCIQATAGAAFHPALKLPPNALILSKGTEADHDDYSAFHARDDQGRMLAEILADLGVNALYVCGLATDYCVKETVREAQRYRVAVTVLTDAIKGVDLKPGDSEKAVHEMMASGAKLATAADLPE</sequence>
<evidence type="ECO:0000256" key="1">
    <source>
        <dbReference type="ARBA" id="ARBA00006336"/>
    </source>
</evidence>
<comment type="similarity">
    <text evidence="1">Belongs to the isochorismatase family.</text>
</comment>
<evidence type="ECO:0000256" key="6">
    <source>
        <dbReference type="ARBA" id="ARBA00039017"/>
    </source>
</evidence>
<dbReference type="InterPro" id="IPR052347">
    <property type="entry name" value="Isochorismatase_Nicotinamidase"/>
</dbReference>
<dbReference type="NCBIfam" id="NF008623">
    <property type="entry name" value="PRK11609.1"/>
    <property type="match status" value="1"/>
</dbReference>
<name>A0AAW4L6Q5_9BACT</name>
<accession>A0AAW4L6Q5</accession>
<evidence type="ECO:0000256" key="4">
    <source>
        <dbReference type="ARBA" id="ARBA00022801"/>
    </source>
</evidence>
<dbReference type="PANTHER" id="PTHR11080">
    <property type="entry name" value="PYRAZINAMIDASE/NICOTINAMIDASE"/>
    <property type="match status" value="1"/>
</dbReference>
<protein>
    <recommendedName>
        <fullName evidence="6">nicotinamidase</fullName>
        <ecNumber evidence="6">3.5.1.19</ecNumber>
    </recommendedName>
    <alternativeName>
        <fullName evidence="7">Nicotinamide deamidase</fullName>
    </alternativeName>
</protein>
<dbReference type="Proteomes" id="UP000811899">
    <property type="component" value="Unassembled WGS sequence"/>
</dbReference>
<evidence type="ECO:0000313" key="9">
    <source>
        <dbReference type="EMBL" id="MBT0662936.1"/>
    </source>
</evidence>
<dbReference type="EC" id="3.5.1.19" evidence="6"/>
<reference evidence="9 10" key="1">
    <citation type="submission" date="2021-05" db="EMBL/GenBank/DDBJ databases">
        <title>The draft genome of Geobacter pelophilus DSM 12255.</title>
        <authorList>
            <person name="Xu Z."/>
            <person name="Masuda Y."/>
            <person name="Itoh H."/>
            <person name="Senoo K."/>
        </authorList>
    </citation>
    <scope>NUCLEOTIDE SEQUENCE [LARGE SCALE GENOMIC DNA]</scope>
    <source>
        <strain evidence="9 10">DSM 12255</strain>
    </source>
</reference>
<evidence type="ECO:0000256" key="7">
    <source>
        <dbReference type="ARBA" id="ARBA00043224"/>
    </source>
</evidence>
<dbReference type="GO" id="GO:0008936">
    <property type="term" value="F:nicotinamidase activity"/>
    <property type="evidence" value="ECO:0007669"/>
    <property type="project" value="UniProtKB-EC"/>
</dbReference>
<dbReference type="GO" id="GO:0019363">
    <property type="term" value="P:pyridine nucleotide biosynthetic process"/>
    <property type="evidence" value="ECO:0007669"/>
    <property type="project" value="UniProtKB-KW"/>
</dbReference>
<dbReference type="Pfam" id="PF00857">
    <property type="entry name" value="Isochorismatase"/>
    <property type="match status" value="1"/>
</dbReference>
<evidence type="ECO:0000259" key="8">
    <source>
        <dbReference type="Pfam" id="PF00857"/>
    </source>
</evidence>
<dbReference type="SUPFAM" id="SSF52499">
    <property type="entry name" value="Isochorismatase-like hydrolases"/>
    <property type="match status" value="1"/>
</dbReference>
<proteinExistence type="inferred from homology"/>
<dbReference type="EMBL" id="JAHCVJ010000001">
    <property type="protein sequence ID" value="MBT0662936.1"/>
    <property type="molecule type" value="Genomic_DNA"/>
</dbReference>
<dbReference type="InterPro" id="IPR036380">
    <property type="entry name" value="Isochorismatase-like_sf"/>
</dbReference>
<evidence type="ECO:0000256" key="3">
    <source>
        <dbReference type="ARBA" id="ARBA00022723"/>
    </source>
</evidence>
<evidence type="ECO:0000313" key="10">
    <source>
        <dbReference type="Proteomes" id="UP000811899"/>
    </source>
</evidence>